<dbReference type="OrthoDB" id="3226406at2"/>
<keyword evidence="1" id="KW-0175">Coiled coil</keyword>
<sequence>MVWLNDSEYDHSSVCFAKRGQGKEISALYRIMDYHRGLDSREHYEWAYWENTPEEIKRGISRDDPEDPISLYRAEVLTAMGANDDFIFLKWSPNEDTPNRPWVLNPYVRHYDSPALYEVINCPGVNDVQGLRDRLVKGWQYRGIPANQLLVAYAESDDKIRVVLIDRHDLIYGDGWLRLDRKGSLTAQRYMLNRDMVSRIPRALTERGQDRYVYESPSLPDPDDLVLIQPLSEYIKRYAQWFFDSASVTVGDADAIRVAAMVDIALKAPNRLESFLGAHIATSDITQIRQLLARMKHPDTEVMNGLIRETLKNDDAFVKQCRNEVLRSLDDEIAQRKTDLHQLEEDAKQQVAANDDLVNQEKQLNRQIEEIRQQIESERTKLNDIEQKKEQALSRLEEDAVLRLGLQATARFASERQSDPADVNALRPSRYPESGIPAPVNGFADALKRNLRQFGIASVQESADLSMLADGIWSTLSATHLLAVDSMFAIPLANALSYSMQGVPAAHVSVPMDWADSSTLDDLMNDEHQHVLVLDGLFDTVNENTLFQISRTQSKTITILPVGAYGNLRLVAREVWNRVFYVPTERYTVLPHSGSTPVFAHGSGLNPTVSGKTILAKVETLGKHIGGGLPPTTLVLPATVVVAGDLLKIKGTGQWISPHLTLQLSLYRGLDHAKSFANGCKDFYSCNTLLTRVWNRNGR</sequence>
<proteinExistence type="predicted"/>
<organism evidence="2 3">
    <name type="scientific">Bifidobacterium margollesii</name>
    <dbReference type="NCBI Taxonomy" id="2020964"/>
    <lineage>
        <taxon>Bacteria</taxon>
        <taxon>Bacillati</taxon>
        <taxon>Actinomycetota</taxon>
        <taxon>Actinomycetes</taxon>
        <taxon>Bifidobacteriales</taxon>
        <taxon>Bifidobacteriaceae</taxon>
        <taxon>Bifidobacterium</taxon>
    </lineage>
</organism>
<dbReference type="Proteomes" id="UP000235050">
    <property type="component" value="Unassembled WGS sequence"/>
</dbReference>
<name>A0A2N5J9P0_9BIFI</name>
<evidence type="ECO:0000313" key="3">
    <source>
        <dbReference type="Proteomes" id="UP000235050"/>
    </source>
</evidence>
<dbReference type="AlphaFoldDB" id="A0A2N5J9P0"/>
<gene>
    <name evidence="2" type="ORF">Uis1B_1204</name>
</gene>
<dbReference type="RefSeq" id="WP_101616542.1">
    <property type="nucleotide sequence ID" value="NZ_NMWU01000021.1"/>
</dbReference>
<evidence type="ECO:0000313" key="2">
    <source>
        <dbReference type="EMBL" id="PLS30915.1"/>
    </source>
</evidence>
<dbReference type="EMBL" id="NMWU01000021">
    <property type="protein sequence ID" value="PLS30915.1"/>
    <property type="molecule type" value="Genomic_DNA"/>
</dbReference>
<protein>
    <submittedName>
        <fullName evidence="2">Viral A-type inclusion protein repeat-containing protein</fullName>
    </submittedName>
</protein>
<keyword evidence="3" id="KW-1185">Reference proteome</keyword>
<evidence type="ECO:0000256" key="1">
    <source>
        <dbReference type="SAM" id="Coils"/>
    </source>
</evidence>
<reference evidence="2 3" key="1">
    <citation type="submission" date="2017-07" db="EMBL/GenBank/DDBJ databases">
        <title>Bifidobacterium novel species.</title>
        <authorList>
            <person name="Lugli G.A."/>
            <person name="Milani C."/>
            <person name="Duranti S."/>
            <person name="Mangifesta M."/>
        </authorList>
    </citation>
    <scope>NUCLEOTIDE SEQUENCE [LARGE SCALE GENOMIC DNA]</scope>
    <source>
        <strain evidence="3">Uis1B</strain>
    </source>
</reference>
<comment type="caution">
    <text evidence="2">The sequence shown here is derived from an EMBL/GenBank/DDBJ whole genome shotgun (WGS) entry which is preliminary data.</text>
</comment>
<feature type="coiled-coil region" evidence="1">
    <location>
        <begin position="326"/>
        <end position="399"/>
    </location>
</feature>
<accession>A0A2N5J9P0</accession>